<accession>A0A0D3JV51</accession>
<dbReference type="Pfam" id="PF00004">
    <property type="entry name" value="AAA"/>
    <property type="match status" value="1"/>
</dbReference>
<feature type="chain" id="PRO_5044210989" description="AAA+ ATPase domain-containing protein" evidence="4">
    <location>
        <begin position="16"/>
        <end position="415"/>
    </location>
</feature>
<dbReference type="OMA" id="VMENQQE"/>
<dbReference type="SUPFAM" id="SSF52540">
    <property type="entry name" value="P-loop containing nucleoside triphosphate hydrolases"/>
    <property type="match status" value="1"/>
</dbReference>
<dbReference type="EnsemblProtists" id="EOD27386">
    <property type="protein sequence ID" value="EOD27386"/>
    <property type="gene ID" value="EMIHUDRAFT_468866"/>
</dbReference>
<sequence length="415" mass="44698">MALSICAAFATGAAALSPAALPAPAAGRAAVCMQGGGAAAGIGGSGGPGLQWGGVENDPNFKTAKLSDKLKEADIERRLESEAIAAREEAVQRAREERARKVALLTQIPDDVKAGTVDDFMYKEGVKDILEKLDYDLIGLTPVKQRVREIASLLVVDKMRLKLGLETSVPSLHMGFTGAPGTGKTTVALRMGQILQRMGYCRTGHVVVATRDDLVGQYVGHTAPKTKEMVKKAMGGILLVDEAYYLYNAANDRDYGQESVECRQESIEILLNVMENNKEDLIVVLAGYKDKMDKLPPARACSALAGMASRIGNHIEFPDYEDDELVEIGKVSPGAAESAEPALKDYLSKRKRMPFFANARTVRNAIDLARMGSAIRVFNEKMSPSSNGMVSEDELMTIMPDDFPAPEDGLTGIED</sequence>
<dbReference type="InterPro" id="IPR050773">
    <property type="entry name" value="CbxX/CfxQ_RuBisCO_ESX"/>
</dbReference>
<reference evidence="6" key="2">
    <citation type="submission" date="2024-10" db="UniProtKB">
        <authorList>
            <consortium name="EnsemblProtists"/>
        </authorList>
    </citation>
    <scope>IDENTIFICATION</scope>
</reference>
<dbReference type="InterPro" id="IPR003593">
    <property type="entry name" value="AAA+_ATPase"/>
</dbReference>
<evidence type="ECO:0000256" key="4">
    <source>
        <dbReference type="SAM" id="SignalP"/>
    </source>
</evidence>
<dbReference type="HOGENOM" id="CLU_008749_1_3_1"/>
<dbReference type="FunFam" id="3.40.50.300:FF:000216">
    <property type="entry name" value="Type VII secretion ATPase EccA"/>
    <property type="match status" value="1"/>
</dbReference>
<dbReference type="InterPro" id="IPR003959">
    <property type="entry name" value="ATPase_AAA_core"/>
</dbReference>
<dbReference type="Pfam" id="PF17866">
    <property type="entry name" value="AAA_lid_6"/>
    <property type="match status" value="1"/>
</dbReference>
<dbReference type="STRING" id="2903.R1EWL5"/>
<feature type="signal peptide" evidence="4">
    <location>
        <begin position="1"/>
        <end position="15"/>
    </location>
</feature>
<dbReference type="Gene3D" id="1.10.8.60">
    <property type="match status" value="1"/>
</dbReference>
<dbReference type="KEGG" id="ehx:EMIHUDRAFT_468866"/>
<name>A0A0D3JV51_EMIH1</name>
<feature type="domain" description="AAA+ ATPase" evidence="5">
    <location>
        <begin position="170"/>
        <end position="321"/>
    </location>
</feature>
<reference evidence="7" key="1">
    <citation type="journal article" date="2013" name="Nature">
        <title>Pan genome of the phytoplankton Emiliania underpins its global distribution.</title>
        <authorList>
            <person name="Read B.A."/>
            <person name="Kegel J."/>
            <person name="Klute M.J."/>
            <person name="Kuo A."/>
            <person name="Lefebvre S.C."/>
            <person name="Maumus F."/>
            <person name="Mayer C."/>
            <person name="Miller J."/>
            <person name="Monier A."/>
            <person name="Salamov A."/>
            <person name="Young J."/>
            <person name="Aguilar M."/>
            <person name="Claverie J.M."/>
            <person name="Frickenhaus S."/>
            <person name="Gonzalez K."/>
            <person name="Herman E.K."/>
            <person name="Lin Y.C."/>
            <person name="Napier J."/>
            <person name="Ogata H."/>
            <person name="Sarno A.F."/>
            <person name="Shmutz J."/>
            <person name="Schroeder D."/>
            <person name="de Vargas C."/>
            <person name="Verret F."/>
            <person name="von Dassow P."/>
            <person name="Valentin K."/>
            <person name="Van de Peer Y."/>
            <person name="Wheeler G."/>
            <person name="Dacks J.B."/>
            <person name="Delwiche C.F."/>
            <person name="Dyhrman S.T."/>
            <person name="Glockner G."/>
            <person name="John U."/>
            <person name="Richards T."/>
            <person name="Worden A.Z."/>
            <person name="Zhang X."/>
            <person name="Grigoriev I.V."/>
            <person name="Allen A.E."/>
            <person name="Bidle K."/>
            <person name="Borodovsky M."/>
            <person name="Bowler C."/>
            <person name="Brownlee C."/>
            <person name="Cock J.M."/>
            <person name="Elias M."/>
            <person name="Gladyshev V.N."/>
            <person name="Groth M."/>
            <person name="Guda C."/>
            <person name="Hadaegh A."/>
            <person name="Iglesias-Rodriguez M.D."/>
            <person name="Jenkins J."/>
            <person name="Jones B.M."/>
            <person name="Lawson T."/>
            <person name="Leese F."/>
            <person name="Lindquist E."/>
            <person name="Lobanov A."/>
            <person name="Lomsadze A."/>
            <person name="Malik S.B."/>
            <person name="Marsh M.E."/>
            <person name="Mackinder L."/>
            <person name="Mock T."/>
            <person name="Mueller-Roeber B."/>
            <person name="Pagarete A."/>
            <person name="Parker M."/>
            <person name="Probert I."/>
            <person name="Quesneville H."/>
            <person name="Raines C."/>
            <person name="Rensing S.A."/>
            <person name="Riano-Pachon D.M."/>
            <person name="Richier S."/>
            <person name="Rokitta S."/>
            <person name="Shiraiwa Y."/>
            <person name="Soanes D.M."/>
            <person name="van der Giezen M."/>
            <person name="Wahlund T.M."/>
            <person name="Williams B."/>
            <person name="Wilson W."/>
            <person name="Wolfe G."/>
            <person name="Wurch L.L."/>
        </authorList>
    </citation>
    <scope>NUCLEOTIDE SEQUENCE</scope>
</reference>
<dbReference type="PRINTS" id="PR00820">
    <property type="entry name" value="CBXXCFQX"/>
</dbReference>
<dbReference type="InterPro" id="IPR027417">
    <property type="entry name" value="P-loop_NTPase"/>
</dbReference>
<dbReference type="CDD" id="cd00009">
    <property type="entry name" value="AAA"/>
    <property type="match status" value="1"/>
</dbReference>
<dbReference type="PANTHER" id="PTHR43392">
    <property type="entry name" value="AAA-TYPE ATPASE FAMILY PROTEIN / ANKYRIN REPEAT FAMILY PROTEIN"/>
    <property type="match status" value="1"/>
</dbReference>
<dbReference type="SMART" id="SM00382">
    <property type="entry name" value="AAA"/>
    <property type="match status" value="1"/>
</dbReference>
<dbReference type="PRINTS" id="PR00819">
    <property type="entry name" value="CBXCFQXSUPER"/>
</dbReference>
<dbReference type="Proteomes" id="UP000013827">
    <property type="component" value="Unassembled WGS sequence"/>
</dbReference>
<proteinExistence type="inferred from homology"/>
<evidence type="ECO:0000256" key="3">
    <source>
        <dbReference type="ARBA" id="ARBA00022840"/>
    </source>
</evidence>
<dbReference type="PANTHER" id="PTHR43392:SF2">
    <property type="entry name" value="AAA-TYPE ATPASE FAMILY PROTEIN _ ANKYRIN REPEAT FAMILY PROTEIN"/>
    <property type="match status" value="1"/>
</dbReference>
<dbReference type="AlphaFoldDB" id="A0A0D3JV51"/>
<dbReference type="GO" id="GO:0005524">
    <property type="term" value="F:ATP binding"/>
    <property type="evidence" value="ECO:0007669"/>
    <property type="project" value="UniProtKB-KW"/>
</dbReference>
<dbReference type="RefSeq" id="XP_005779815.1">
    <property type="nucleotide sequence ID" value="XM_005779758.1"/>
</dbReference>
<evidence type="ECO:0000259" key="5">
    <source>
        <dbReference type="SMART" id="SM00382"/>
    </source>
</evidence>
<dbReference type="Gene3D" id="3.40.50.300">
    <property type="entry name" value="P-loop containing nucleotide triphosphate hydrolases"/>
    <property type="match status" value="1"/>
</dbReference>
<keyword evidence="3" id="KW-0067">ATP-binding</keyword>
<dbReference type="InterPro" id="IPR000470">
    <property type="entry name" value="CbxX/CfqX_mono"/>
</dbReference>
<dbReference type="eggNOG" id="KOG0730">
    <property type="taxonomic scope" value="Eukaryota"/>
</dbReference>
<keyword evidence="4" id="KW-0732">Signal</keyword>
<evidence type="ECO:0000256" key="1">
    <source>
        <dbReference type="ARBA" id="ARBA00010378"/>
    </source>
</evidence>
<dbReference type="InterPro" id="IPR041627">
    <property type="entry name" value="AAA_lid_6"/>
</dbReference>
<comment type="similarity">
    <text evidence="1">Belongs to the CbxX/CfxQ family.</text>
</comment>
<dbReference type="GO" id="GO:0016887">
    <property type="term" value="F:ATP hydrolysis activity"/>
    <property type="evidence" value="ECO:0007669"/>
    <property type="project" value="InterPro"/>
</dbReference>
<evidence type="ECO:0000313" key="6">
    <source>
        <dbReference type="EnsemblProtists" id="EOD27386"/>
    </source>
</evidence>
<dbReference type="InterPro" id="IPR000641">
    <property type="entry name" value="CbxX/CfxQ"/>
</dbReference>
<evidence type="ECO:0000256" key="2">
    <source>
        <dbReference type="ARBA" id="ARBA00022741"/>
    </source>
</evidence>
<dbReference type="PaxDb" id="2903-EOD27386"/>
<dbReference type="GeneID" id="17272963"/>
<evidence type="ECO:0000313" key="7">
    <source>
        <dbReference type="Proteomes" id="UP000013827"/>
    </source>
</evidence>
<keyword evidence="2" id="KW-0547">Nucleotide-binding</keyword>
<organism evidence="6 7">
    <name type="scientific">Emiliania huxleyi (strain CCMP1516)</name>
    <dbReference type="NCBI Taxonomy" id="280463"/>
    <lineage>
        <taxon>Eukaryota</taxon>
        <taxon>Haptista</taxon>
        <taxon>Haptophyta</taxon>
        <taxon>Prymnesiophyceae</taxon>
        <taxon>Isochrysidales</taxon>
        <taxon>Noelaerhabdaceae</taxon>
        <taxon>Emiliania</taxon>
    </lineage>
</organism>
<protein>
    <recommendedName>
        <fullName evidence="5">AAA+ ATPase domain-containing protein</fullName>
    </recommendedName>
</protein>
<keyword evidence="7" id="KW-1185">Reference proteome</keyword>